<dbReference type="InterPro" id="IPR020569">
    <property type="entry name" value="UPF0029_Impact_CS"/>
</dbReference>
<reference evidence="4" key="1">
    <citation type="journal article" date="2013" name="Genome Announc.">
        <title>Genome sequence of the food spoilage yeast Zygosaccharomyces bailii CLIB 213(T).</title>
        <authorList>
            <person name="Galeote V."/>
            <person name="Bigey F."/>
            <person name="Devillers H."/>
            <person name="Neuveglise C."/>
            <person name="Dequin S."/>
        </authorList>
    </citation>
    <scope>NUCLEOTIDE SEQUENCE [LARGE SCALE GENOMIC DNA]</scope>
    <source>
        <strain evidence="4">CLIB 213 / ATCC 58445 / CBS 680 / CCRC 21525 / NBRC 1098 / NCYC 1416 / NRRL Y-2227</strain>
    </source>
</reference>
<evidence type="ECO:0000259" key="2">
    <source>
        <dbReference type="Pfam" id="PF01205"/>
    </source>
</evidence>
<sequence>MSIARHLKCLYSTIMKSWNESEVLIDRKSKFQARCCAITSPQEVPVLLQELINGNKSVKKASHQHMYAWRTADIALKDSTNSTMVKTKGVAKKHRHSANVGRQREFKNLQQDCQDCGESGAGQRLLTLLQRADIVNVLIIVTRWYGGVPLGSARFRHISSTAAESLKKGGFL</sequence>
<dbReference type="AlphaFoldDB" id="A0A8J2T6R7"/>
<name>A0A8J2T6R7_ZYGB2</name>
<dbReference type="GO" id="GO:0006446">
    <property type="term" value="P:regulation of translational initiation"/>
    <property type="evidence" value="ECO:0007669"/>
    <property type="project" value="TreeGrafter"/>
</dbReference>
<gene>
    <name evidence="3" type="ORF">BN860_02300g</name>
</gene>
<evidence type="ECO:0000313" key="3">
    <source>
        <dbReference type="EMBL" id="CDF89355.1"/>
    </source>
</evidence>
<accession>A0A8J2T6R7</accession>
<dbReference type="InterPro" id="IPR020568">
    <property type="entry name" value="Ribosomal_Su5_D2-typ_SF"/>
</dbReference>
<feature type="domain" description="Impact N-terminal" evidence="2">
    <location>
        <begin position="27"/>
        <end position="166"/>
    </location>
</feature>
<dbReference type="GO" id="GO:0140469">
    <property type="term" value="P:GCN2-mediated signaling"/>
    <property type="evidence" value="ECO:0007669"/>
    <property type="project" value="TreeGrafter"/>
</dbReference>
<dbReference type="InterPro" id="IPR023582">
    <property type="entry name" value="Impact"/>
</dbReference>
<proteinExistence type="inferred from homology"/>
<evidence type="ECO:0000313" key="4">
    <source>
        <dbReference type="Proteomes" id="UP000019375"/>
    </source>
</evidence>
<dbReference type="Pfam" id="PF01205">
    <property type="entry name" value="Impact_N"/>
    <property type="match status" value="1"/>
</dbReference>
<dbReference type="EMBL" id="HG316457">
    <property type="protein sequence ID" value="CDF89355.1"/>
    <property type="molecule type" value="Genomic_DNA"/>
</dbReference>
<protein>
    <submittedName>
        <fullName evidence="3">ZYBA0S04-02300g1_1</fullName>
    </submittedName>
</protein>
<dbReference type="InterPro" id="IPR036956">
    <property type="entry name" value="Impact_N_sf"/>
</dbReference>
<dbReference type="InterPro" id="IPR001498">
    <property type="entry name" value="Impact_N"/>
</dbReference>
<dbReference type="PROSITE" id="PS00910">
    <property type="entry name" value="UPF0029"/>
    <property type="match status" value="1"/>
</dbReference>
<comment type="similarity">
    <text evidence="1">Belongs to the IMPACT family.</text>
</comment>
<dbReference type="SUPFAM" id="SSF54211">
    <property type="entry name" value="Ribosomal protein S5 domain 2-like"/>
    <property type="match status" value="1"/>
</dbReference>
<keyword evidence="4" id="KW-1185">Reference proteome</keyword>
<dbReference type="PANTHER" id="PTHR16301:SF17">
    <property type="entry name" value="IMPACT FAMILY MEMBER YDL177C"/>
    <property type="match status" value="1"/>
</dbReference>
<dbReference type="Gene3D" id="3.30.230.30">
    <property type="entry name" value="Impact, N-terminal domain"/>
    <property type="match status" value="1"/>
</dbReference>
<dbReference type="Proteomes" id="UP000019375">
    <property type="component" value="Unassembled WGS sequence"/>
</dbReference>
<dbReference type="PANTHER" id="PTHR16301">
    <property type="entry name" value="IMPACT-RELATED"/>
    <property type="match status" value="1"/>
</dbReference>
<dbReference type="GO" id="GO:0005737">
    <property type="term" value="C:cytoplasm"/>
    <property type="evidence" value="ECO:0007669"/>
    <property type="project" value="TreeGrafter"/>
</dbReference>
<organism evidence="3 4">
    <name type="scientific">Zygosaccharomyces bailii (strain CLIB 213 / ATCC 58445 / CBS 680 / BCRC 21525 / NBRC 1098 / NCYC 1416 / NRRL Y-2227)</name>
    <dbReference type="NCBI Taxonomy" id="1333698"/>
    <lineage>
        <taxon>Eukaryota</taxon>
        <taxon>Fungi</taxon>
        <taxon>Dikarya</taxon>
        <taxon>Ascomycota</taxon>
        <taxon>Saccharomycotina</taxon>
        <taxon>Saccharomycetes</taxon>
        <taxon>Saccharomycetales</taxon>
        <taxon>Saccharomycetaceae</taxon>
        <taxon>Zygosaccharomyces</taxon>
    </lineage>
</organism>
<dbReference type="OrthoDB" id="69641at2759"/>
<evidence type="ECO:0000256" key="1">
    <source>
        <dbReference type="ARBA" id="ARBA00007665"/>
    </source>
</evidence>